<keyword evidence="11" id="KW-1185">Reference proteome</keyword>
<dbReference type="InterPro" id="IPR050213">
    <property type="entry name" value="GST_superfamily"/>
</dbReference>
<evidence type="ECO:0000256" key="6">
    <source>
        <dbReference type="ARBA" id="ARBA00022679"/>
    </source>
</evidence>
<comment type="subunit">
    <text evidence="4">Homodimer.</text>
</comment>
<dbReference type="FunFam" id="1.20.1050.10:FF:000003">
    <property type="entry name" value="Glutathione S-transferase 2"/>
    <property type="match status" value="1"/>
</dbReference>
<dbReference type="InterPro" id="IPR010987">
    <property type="entry name" value="Glutathione-S-Trfase_C-like"/>
</dbReference>
<comment type="function">
    <text evidence="2">Conjugation of reduced glutathione to a wide number of exogenous and endogenous hydrophobic electrophiles.</text>
</comment>
<dbReference type="SFLD" id="SFLDG00363">
    <property type="entry name" value="AMPS_(cytGST):_Alpha-__Mu-__Pi"/>
    <property type="match status" value="1"/>
</dbReference>
<dbReference type="SUPFAM" id="SSF52833">
    <property type="entry name" value="Thioredoxin-like"/>
    <property type="match status" value="1"/>
</dbReference>
<dbReference type="Proteomes" id="UP000267029">
    <property type="component" value="Unassembled WGS sequence"/>
</dbReference>
<dbReference type="EMBL" id="UXSR01001100">
    <property type="protein sequence ID" value="VDD77911.1"/>
    <property type="molecule type" value="Genomic_DNA"/>
</dbReference>
<dbReference type="InterPro" id="IPR004045">
    <property type="entry name" value="Glutathione_S-Trfase_N"/>
</dbReference>
<dbReference type="Pfam" id="PF02798">
    <property type="entry name" value="GST_N"/>
    <property type="match status" value="1"/>
</dbReference>
<dbReference type="STRING" id="53468.A0A0R3UAG5"/>
<dbReference type="InterPro" id="IPR036282">
    <property type="entry name" value="Glutathione-S-Trfase_C_sf"/>
</dbReference>
<dbReference type="InterPro" id="IPR004046">
    <property type="entry name" value="GST_C"/>
</dbReference>
<dbReference type="Gene3D" id="1.20.1050.130">
    <property type="match status" value="1"/>
</dbReference>
<dbReference type="EC" id="2.5.1.18" evidence="5"/>
<dbReference type="Pfam" id="PF14497">
    <property type="entry name" value="GST_C_3"/>
    <property type="match status" value="1"/>
</dbReference>
<dbReference type="PANTHER" id="PTHR11571:SF222">
    <property type="entry name" value="GLUTATHIONE TRANSFERASE"/>
    <property type="match status" value="1"/>
</dbReference>
<dbReference type="AlphaFoldDB" id="A0A0R3UAG5"/>
<comment type="function">
    <text evidence="1">GST isoenzymes appear to play a central role in the parasite detoxification system. Other functions are also suspected including a role in increasing the solubility of haematin in the parasite gut.</text>
</comment>
<sequence length="216" mass="25569">MKLVLAYWDIRGLCESIRLFLRYLGEDFEDKRYKCGPGNAFIQHLFSFVQPQRLISLPYLIDGDFKLTLSTAILEYIAEKHGMVPACPKMRAVLHMILEMTKDLRCYFAMMCYSSDFEKLKPEFLEKLPEKLGHFEKYLGEKQWLTGDKINYPDFYLCELLNQLVKFEHSCLDKHPKLKAYLCRFENLPKLKDYMASDEFKSRPCMFFTAKWVGDC</sequence>
<dbReference type="PANTHER" id="PTHR11571">
    <property type="entry name" value="GLUTATHIONE S-TRANSFERASE"/>
    <property type="match status" value="1"/>
</dbReference>
<evidence type="ECO:0000256" key="7">
    <source>
        <dbReference type="ARBA" id="ARBA00047960"/>
    </source>
</evidence>
<dbReference type="GO" id="GO:0004364">
    <property type="term" value="F:glutathione transferase activity"/>
    <property type="evidence" value="ECO:0007669"/>
    <property type="project" value="UniProtKB-EC"/>
</dbReference>
<gene>
    <name evidence="10" type="ORF">MCOS_LOCUS3914</name>
</gene>
<evidence type="ECO:0000259" key="9">
    <source>
        <dbReference type="PROSITE" id="PS50405"/>
    </source>
</evidence>
<comment type="catalytic activity">
    <reaction evidence="7">
        <text>RX + glutathione = an S-substituted glutathione + a halide anion + H(+)</text>
        <dbReference type="Rhea" id="RHEA:16437"/>
        <dbReference type="ChEBI" id="CHEBI:15378"/>
        <dbReference type="ChEBI" id="CHEBI:16042"/>
        <dbReference type="ChEBI" id="CHEBI:17792"/>
        <dbReference type="ChEBI" id="CHEBI:57925"/>
        <dbReference type="ChEBI" id="CHEBI:90779"/>
        <dbReference type="EC" id="2.5.1.18"/>
    </reaction>
</comment>
<evidence type="ECO:0000256" key="2">
    <source>
        <dbReference type="ARBA" id="ARBA00003701"/>
    </source>
</evidence>
<evidence type="ECO:0000256" key="1">
    <source>
        <dbReference type="ARBA" id="ARBA00002446"/>
    </source>
</evidence>
<dbReference type="OrthoDB" id="4951845at2759"/>
<dbReference type="PROSITE" id="PS50404">
    <property type="entry name" value="GST_NTER"/>
    <property type="match status" value="1"/>
</dbReference>
<comment type="similarity">
    <text evidence="3">Belongs to the GST superfamily. Mu family.</text>
</comment>
<evidence type="ECO:0000256" key="4">
    <source>
        <dbReference type="ARBA" id="ARBA00011738"/>
    </source>
</evidence>
<dbReference type="InterPro" id="IPR036249">
    <property type="entry name" value="Thioredoxin-like_sf"/>
</dbReference>
<feature type="domain" description="GST C-terminal" evidence="9">
    <location>
        <begin position="87"/>
        <end position="208"/>
    </location>
</feature>
<dbReference type="PROSITE" id="PS50405">
    <property type="entry name" value="GST_CTER"/>
    <property type="match status" value="1"/>
</dbReference>
<accession>A0A0R3UAG5</accession>
<dbReference type="SUPFAM" id="SSF47616">
    <property type="entry name" value="GST C-terminal domain-like"/>
    <property type="match status" value="1"/>
</dbReference>
<proteinExistence type="inferred from homology"/>
<dbReference type="SFLD" id="SFLDG01205">
    <property type="entry name" value="AMPS.1"/>
    <property type="match status" value="1"/>
</dbReference>
<feature type="domain" description="GST N-terminal" evidence="8">
    <location>
        <begin position="1"/>
        <end position="85"/>
    </location>
</feature>
<evidence type="ECO:0000256" key="5">
    <source>
        <dbReference type="ARBA" id="ARBA00012452"/>
    </source>
</evidence>
<dbReference type="InterPro" id="IPR040079">
    <property type="entry name" value="Glutathione_S-Trfase"/>
</dbReference>
<keyword evidence="6" id="KW-0808">Transferase</keyword>
<dbReference type="SFLD" id="SFLDS00019">
    <property type="entry name" value="Glutathione_Transferase_(cytos"/>
    <property type="match status" value="1"/>
</dbReference>
<evidence type="ECO:0000313" key="10">
    <source>
        <dbReference type="EMBL" id="VDD77911.1"/>
    </source>
</evidence>
<evidence type="ECO:0000259" key="8">
    <source>
        <dbReference type="PROSITE" id="PS50404"/>
    </source>
</evidence>
<evidence type="ECO:0000313" key="11">
    <source>
        <dbReference type="Proteomes" id="UP000267029"/>
    </source>
</evidence>
<dbReference type="GO" id="GO:0006749">
    <property type="term" value="P:glutathione metabolic process"/>
    <property type="evidence" value="ECO:0007669"/>
    <property type="project" value="TreeGrafter"/>
</dbReference>
<reference evidence="10 11" key="1">
    <citation type="submission" date="2018-10" db="EMBL/GenBank/DDBJ databases">
        <authorList>
            <consortium name="Pathogen Informatics"/>
        </authorList>
    </citation>
    <scope>NUCLEOTIDE SEQUENCE [LARGE SCALE GENOMIC DNA]</scope>
</reference>
<protein>
    <recommendedName>
        <fullName evidence="5">glutathione transferase</fullName>
        <ecNumber evidence="5">2.5.1.18</ecNumber>
    </recommendedName>
</protein>
<name>A0A0R3UAG5_MESCO</name>
<organism evidence="10 11">
    <name type="scientific">Mesocestoides corti</name>
    <name type="common">Flatworm</name>
    <dbReference type="NCBI Taxonomy" id="53468"/>
    <lineage>
        <taxon>Eukaryota</taxon>
        <taxon>Metazoa</taxon>
        <taxon>Spiralia</taxon>
        <taxon>Lophotrochozoa</taxon>
        <taxon>Platyhelminthes</taxon>
        <taxon>Cestoda</taxon>
        <taxon>Eucestoda</taxon>
        <taxon>Cyclophyllidea</taxon>
        <taxon>Mesocestoididae</taxon>
        <taxon>Mesocestoides</taxon>
    </lineage>
</organism>
<evidence type="ECO:0000256" key="3">
    <source>
        <dbReference type="ARBA" id="ARBA00005861"/>
    </source>
</evidence>